<dbReference type="EMBL" id="LT576035">
    <property type="protein sequence ID" value="SBN39005.1"/>
    <property type="molecule type" value="Genomic_DNA"/>
</dbReference>
<dbReference type="PANTHER" id="PTHR42731:SF1">
    <property type="entry name" value="RADICAL SAM DOMAIN PROTEIN"/>
    <property type="match status" value="1"/>
</dbReference>
<dbReference type="SMART" id="SM00729">
    <property type="entry name" value="Elp3"/>
    <property type="match status" value="1"/>
</dbReference>
<dbReference type="InterPro" id="IPR023862">
    <property type="entry name" value="CHP03960_rSAM"/>
</dbReference>
<dbReference type="InterPro" id="IPR045784">
    <property type="entry name" value="Radical_SAM_N2"/>
</dbReference>
<dbReference type="SFLD" id="SFLDG01082">
    <property type="entry name" value="B12-binding_domain_containing"/>
    <property type="match status" value="1"/>
</dbReference>
<gene>
    <name evidence="2" type="ORF">PFR_JS10_1362</name>
</gene>
<proteinExistence type="predicted"/>
<dbReference type="PANTHER" id="PTHR42731">
    <property type="entry name" value="SLL1084 PROTEIN"/>
    <property type="match status" value="1"/>
</dbReference>
<dbReference type="Gene3D" id="3.80.30.20">
    <property type="entry name" value="tm_1862 like domain"/>
    <property type="match status" value="1"/>
</dbReference>
<dbReference type="InterPro" id="IPR006638">
    <property type="entry name" value="Elp3/MiaA/NifB-like_rSAM"/>
</dbReference>
<organism evidence="2">
    <name type="scientific">Propionibacterium freudenreichii</name>
    <dbReference type="NCBI Taxonomy" id="1744"/>
    <lineage>
        <taxon>Bacteria</taxon>
        <taxon>Bacillati</taxon>
        <taxon>Actinomycetota</taxon>
        <taxon>Actinomycetes</taxon>
        <taxon>Propionibacteriales</taxon>
        <taxon>Propionibacteriaceae</taxon>
        <taxon>Propionibacterium</taxon>
    </lineage>
</organism>
<dbReference type="AlphaFoldDB" id="A0A2C7AKN3"/>
<dbReference type="GO" id="GO:0051536">
    <property type="term" value="F:iron-sulfur cluster binding"/>
    <property type="evidence" value="ECO:0007669"/>
    <property type="project" value="InterPro"/>
</dbReference>
<sequence length="647" mass="71725">MSGYRRPEPASQFEQLTPLLAQVSTPVQYVGGEINAQHKAWDDARVHWALLFPDTYGVGQPNQGMAILYEVLNELDWASAERSFSVWPDLERLMRAKGVGQFTLESHRRVSGYDVIGVSLSTELSYTNLLNALDLAGLPIHAAERDDDAPLVVVGGHCAFNPEPIADFVDVVVLGDGEEASLELSRIVRDWLDEGRPGGRVGVLERLAHTGMFYVPRFYQVDYAPDATISRIAPVRADIPATINRWVLTGLDDWPYPKAPVVPMAETVHERYSVEIFRGCTRGCRFCQAGMITRPVRERSVQTIESMVDRGLAATGLEEVGLLSLSSADHSEIDQIAGGLADRYAGTNTSLSLPSTRVDAFNVQLAQELSRNGRRTGLTIAPEAGSERMRAVINKNVSEADLMATVTAAFEQGWRSVKMYFMCGLPTETDDDVAAIARLAKQVVARGREISGSRDIRCTVSIGGFVPKSHTPFEWAPQATPEVIDHRIAIVKDAIREDRQFRKSITVRYSAGEPGQVEGLLARGDRRVGRVVEAVWRAGGRFDGWSEYFDYELWTRCAAEQLAPFGIDLEWFTTRERPQVEVLAWDHLDSGLDRTWLWDEYRSAIAGDQLADCRWDDCNDCGVCPLFGVDIELATEGQRPSSQQAAS</sequence>
<dbReference type="RefSeq" id="WP_055346105.1">
    <property type="nucleotide sequence ID" value="NZ_CCYP01000072.1"/>
</dbReference>
<evidence type="ECO:0000259" key="1">
    <source>
        <dbReference type="PROSITE" id="PS51918"/>
    </source>
</evidence>
<feature type="domain" description="Radical SAM core" evidence="1">
    <location>
        <begin position="266"/>
        <end position="508"/>
    </location>
</feature>
<name>A0A2C7AKN3_9ACTN</name>
<evidence type="ECO:0000313" key="2">
    <source>
        <dbReference type="EMBL" id="SBN39005.1"/>
    </source>
</evidence>
<dbReference type="Pfam" id="PF04055">
    <property type="entry name" value="Radical_SAM"/>
    <property type="match status" value="1"/>
</dbReference>
<dbReference type="GeneID" id="61222471"/>
<dbReference type="Gene3D" id="3.40.50.280">
    <property type="entry name" value="Cobalamin-binding domain"/>
    <property type="match status" value="1"/>
</dbReference>
<dbReference type="InterPro" id="IPR023404">
    <property type="entry name" value="rSAM_horseshoe"/>
</dbReference>
<dbReference type="PROSITE" id="PS51918">
    <property type="entry name" value="RADICAL_SAM"/>
    <property type="match status" value="1"/>
</dbReference>
<dbReference type="SFLD" id="SFLDS00029">
    <property type="entry name" value="Radical_SAM"/>
    <property type="match status" value="1"/>
</dbReference>
<accession>A0A2C7AKN3</accession>
<dbReference type="InterPro" id="IPR058240">
    <property type="entry name" value="rSAM_sf"/>
</dbReference>
<dbReference type="SUPFAM" id="SSF102114">
    <property type="entry name" value="Radical SAM enzymes"/>
    <property type="match status" value="1"/>
</dbReference>
<dbReference type="NCBIfam" id="TIGR03960">
    <property type="entry name" value="rSAM_fuse_unch"/>
    <property type="match status" value="1"/>
</dbReference>
<dbReference type="Pfam" id="PF19864">
    <property type="entry name" value="Radical_SAM_N2"/>
    <property type="match status" value="1"/>
</dbReference>
<dbReference type="GO" id="GO:0003824">
    <property type="term" value="F:catalytic activity"/>
    <property type="evidence" value="ECO:0007669"/>
    <property type="project" value="InterPro"/>
</dbReference>
<reference evidence="2" key="1">
    <citation type="submission" date="2016-05" db="EMBL/GenBank/DDBJ databases">
        <authorList>
            <person name="Lavstsen T."/>
            <person name="Jespersen J.S."/>
        </authorList>
    </citation>
    <scope>NUCLEOTIDE SEQUENCE</scope>
    <source>
        <strain evidence="2">PFRJS10</strain>
    </source>
</reference>
<protein>
    <submittedName>
        <fullName evidence="2">Radical SAM domain protein</fullName>
    </submittedName>
</protein>
<dbReference type="InterPro" id="IPR007197">
    <property type="entry name" value="rSAM"/>
</dbReference>
<dbReference type="CDD" id="cd01335">
    <property type="entry name" value="Radical_SAM"/>
    <property type="match status" value="1"/>
</dbReference>